<protein>
    <submittedName>
        <fullName evidence="2">Uncharacterized protein</fullName>
    </submittedName>
</protein>
<name>A0A0L7D2N9_BIFBR</name>
<accession>A0A0L7D2N9</accession>
<dbReference type="Proteomes" id="UP000036802">
    <property type="component" value="Unassembled WGS sequence"/>
</dbReference>
<feature type="region of interest" description="Disordered" evidence="1">
    <location>
        <begin position="1"/>
        <end position="49"/>
    </location>
</feature>
<feature type="compositionally biased region" description="Polar residues" evidence="1">
    <location>
        <begin position="37"/>
        <end position="49"/>
    </location>
</feature>
<organism evidence="2 3">
    <name type="scientific">Bifidobacterium breve MCC 1114</name>
    <dbReference type="NCBI Taxonomy" id="1365964"/>
    <lineage>
        <taxon>Bacteria</taxon>
        <taxon>Bacillati</taxon>
        <taxon>Actinomycetota</taxon>
        <taxon>Actinomycetes</taxon>
        <taxon>Bifidobacteriales</taxon>
        <taxon>Bifidobacteriaceae</taxon>
        <taxon>Bifidobacterium</taxon>
    </lineage>
</organism>
<gene>
    <name evidence="2" type="ORF">BBM1114_02435</name>
</gene>
<evidence type="ECO:0000256" key="1">
    <source>
        <dbReference type="SAM" id="MobiDB-lite"/>
    </source>
</evidence>
<dbReference type="PATRIC" id="fig|1365964.3.peg.495"/>
<evidence type="ECO:0000313" key="3">
    <source>
        <dbReference type="Proteomes" id="UP000036802"/>
    </source>
</evidence>
<reference evidence="2 3" key="1">
    <citation type="journal article" date="2015" name="Int J Genomics">
        <title>Comparative Genomics Revealed Genetic Diversity and Species/Strain-Level Differences in Carbohydrate Metabolism of Three Probiotic Bifidobacterial Species.</title>
        <authorList>
            <person name="Odamaki T."/>
            <person name="Horigome A."/>
            <person name="Sugahara H."/>
            <person name="Hashikura N."/>
            <person name="Minami J."/>
            <person name="Xiao J.Z."/>
            <person name="Abe F."/>
        </authorList>
    </citation>
    <scope>NUCLEOTIDE SEQUENCE [LARGE SCALE GENOMIC DNA]</scope>
    <source>
        <strain evidence="2 3">MCC 1114</strain>
    </source>
</reference>
<dbReference type="EMBL" id="AVQC01000007">
    <property type="protein sequence ID" value="KOA66151.1"/>
    <property type="molecule type" value="Genomic_DNA"/>
</dbReference>
<comment type="caution">
    <text evidence="2">The sequence shown here is derived from an EMBL/GenBank/DDBJ whole genome shotgun (WGS) entry which is preliminary data.</text>
</comment>
<proteinExistence type="predicted"/>
<sequence>MAGDDAVPGAPDSDAASKGAVNTKNTGDARAEGDESAATNPNTVGQDEK</sequence>
<dbReference type="AlphaFoldDB" id="A0A0L7D2N9"/>
<evidence type="ECO:0000313" key="2">
    <source>
        <dbReference type="EMBL" id="KOA66151.1"/>
    </source>
</evidence>